<dbReference type="InterPro" id="IPR036875">
    <property type="entry name" value="Znf_CCHC_sf"/>
</dbReference>
<accession>A0A9W6TSF3</accession>
<feature type="domain" description="CCHC-type" evidence="2">
    <location>
        <begin position="131"/>
        <end position="147"/>
    </location>
</feature>
<protein>
    <submittedName>
        <fullName evidence="3">Unnamed protein product</fullName>
    </submittedName>
</protein>
<dbReference type="Proteomes" id="UP001165121">
    <property type="component" value="Unassembled WGS sequence"/>
</dbReference>
<evidence type="ECO:0000256" key="1">
    <source>
        <dbReference type="SAM" id="MobiDB-lite"/>
    </source>
</evidence>
<keyword evidence="4" id="KW-1185">Reference proteome</keyword>
<gene>
    <name evidence="3" type="ORF">Pfra01_000156500</name>
</gene>
<evidence type="ECO:0000259" key="2">
    <source>
        <dbReference type="Pfam" id="PF00098"/>
    </source>
</evidence>
<dbReference type="AlphaFoldDB" id="A0A9W6TSF3"/>
<reference evidence="3" key="1">
    <citation type="submission" date="2023-04" db="EMBL/GenBank/DDBJ databases">
        <title>Phytophthora fragariaefolia NBRC 109709.</title>
        <authorList>
            <person name="Ichikawa N."/>
            <person name="Sato H."/>
            <person name="Tonouchi N."/>
        </authorList>
    </citation>
    <scope>NUCLEOTIDE SEQUENCE</scope>
    <source>
        <strain evidence="3">NBRC 109709</strain>
    </source>
</reference>
<dbReference type="SUPFAM" id="SSF57756">
    <property type="entry name" value="Retrovirus zinc finger-like domains"/>
    <property type="match status" value="1"/>
</dbReference>
<evidence type="ECO:0000313" key="4">
    <source>
        <dbReference type="Proteomes" id="UP001165121"/>
    </source>
</evidence>
<feature type="region of interest" description="Disordered" evidence="1">
    <location>
        <begin position="90"/>
        <end position="124"/>
    </location>
</feature>
<organism evidence="3 4">
    <name type="scientific">Phytophthora fragariaefolia</name>
    <dbReference type="NCBI Taxonomy" id="1490495"/>
    <lineage>
        <taxon>Eukaryota</taxon>
        <taxon>Sar</taxon>
        <taxon>Stramenopiles</taxon>
        <taxon>Oomycota</taxon>
        <taxon>Peronosporomycetes</taxon>
        <taxon>Peronosporales</taxon>
        <taxon>Peronosporaceae</taxon>
        <taxon>Phytophthora</taxon>
    </lineage>
</organism>
<evidence type="ECO:0000313" key="3">
    <source>
        <dbReference type="EMBL" id="GMF18325.1"/>
    </source>
</evidence>
<dbReference type="GO" id="GO:0008270">
    <property type="term" value="F:zinc ion binding"/>
    <property type="evidence" value="ECO:0007669"/>
    <property type="project" value="InterPro"/>
</dbReference>
<feature type="compositionally biased region" description="Basic residues" evidence="1">
    <location>
        <begin position="107"/>
        <end position="120"/>
    </location>
</feature>
<dbReference type="OrthoDB" id="5563411at2759"/>
<sequence length="190" mass="21869">MKEDSAKTLNYESSHGTILRQQASLDGSRVVRLCDGYLEQFGQVQKRFFFQNGLREETAKKFKEENPNTLQEAIEIASNFEFAHYSGRPPRVPSKSFRPVPTESCHRANKSRPHKAKRFEKKSDTNDDWTKTCKNCGVVGHISPQCKAPKRKEANRYISGALYAILEAEAQAIKNVGQERPVHRLYRHWM</sequence>
<proteinExistence type="predicted"/>
<comment type="caution">
    <text evidence="3">The sequence shown here is derived from an EMBL/GenBank/DDBJ whole genome shotgun (WGS) entry which is preliminary data.</text>
</comment>
<dbReference type="InterPro" id="IPR001878">
    <property type="entry name" value="Znf_CCHC"/>
</dbReference>
<name>A0A9W6TSF3_9STRA</name>
<dbReference type="GO" id="GO:0003676">
    <property type="term" value="F:nucleic acid binding"/>
    <property type="evidence" value="ECO:0007669"/>
    <property type="project" value="InterPro"/>
</dbReference>
<dbReference type="EMBL" id="BSXT01000126">
    <property type="protein sequence ID" value="GMF18325.1"/>
    <property type="molecule type" value="Genomic_DNA"/>
</dbReference>
<dbReference type="Pfam" id="PF00098">
    <property type="entry name" value="zf-CCHC"/>
    <property type="match status" value="1"/>
</dbReference>